<dbReference type="GO" id="GO:0046872">
    <property type="term" value="F:metal ion binding"/>
    <property type="evidence" value="ECO:0007669"/>
    <property type="project" value="UniProtKB-KW"/>
</dbReference>
<dbReference type="PANTHER" id="PTHR43200">
    <property type="entry name" value="PHOSPHATASE"/>
    <property type="match status" value="1"/>
</dbReference>
<gene>
    <name evidence="11" type="ORF">M407DRAFT_77970</name>
</gene>
<dbReference type="STRING" id="1051891.A0A0C3Q3W5"/>
<dbReference type="OrthoDB" id="411145at2759"/>
<evidence type="ECO:0000256" key="7">
    <source>
        <dbReference type="ARBA" id="ARBA00044466"/>
    </source>
</evidence>
<dbReference type="InterPro" id="IPR006239">
    <property type="entry name" value="DPNP"/>
</dbReference>
<keyword evidence="12" id="KW-1185">Reference proteome</keyword>
<evidence type="ECO:0000256" key="9">
    <source>
        <dbReference type="ARBA" id="ARBA00044484"/>
    </source>
</evidence>
<evidence type="ECO:0000313" key="12">
    <source>
        <dbReference type="Proteomes" id="UP000054248"/>
    </source>
</evidence>
<feature type="binding site" evidence="10">
    <location>
        <position position="72"/>
    </location>
    <ligand>
        <name>Mg(2+)</name>
        <dbReference type="ChEBI" id="CHEBI:18420"/>
        <label>1</label>
        <note>catalytic</note>
    </ligand>
</feature>
<evidence type="ECO:0000256" key="5">
    <source>
        <dbReference type="ARBA" id="ARBA00022801"/>
    </source>
</evidence>
<protein>
    <recommendedName>
        <fullName evidence="3">3'(2'),5'-bisphosphate nucleotidase</fullName>
        <ecNumber evidence="3">3.1.3.7</ecNumber>
    </recommendedName>
</protein>
<reference evidence="12" key="2">
    <citation type="submission" date="2015-01" db="EMBL/GenBank/DDBJ databases">
        <title>Evolutionary Origins and Diversification of the Mycorrhizal Mutualists.</title>
        <authorList>
            <consortium name="DOE Joint Genome Institute"/>
            <consortium name="Mycorrhizal Genomics Consortium"/>
            <person name="Kohler A."/>
            <person name="Kuo A."/>
            <person name="Nagy L.G."/>
            <person name="Floudas D."/>
            <person name="Copeland A."/>
            <person name="Barry K.W."/>
            <person name="Cichocki N."/>
            <person name="Veneault-Fourrey C."/>
            <person name="LaButti K."/>
            <person name="Lindquist E.A."/>
            <person name="Lipzen A."/>
            <person name="Lundell T."/>
            <person name="Morin E."/>
            <person name="Murat C."/>
            <person name="Riley R."/>
            <person name="Ohm R."/>
            <person name="Sun H."/>
            <person name="Tunlid A."/>
            <person name="Henrissat B."/>
            <person name="Grigoriev I.V."/>
            <person name="Hibbett D.S."/>
            <person name="Martin F."/>
        </authorList>
    </citation>
    <scope>NUCLEOTIDE SEQUENCE [LARGE SCALE GENOMIC DNA]</scope>
    <source>
        <strain evidence="12">MUT 4182</strain>
    </source>
</reference>
<sequence>MAAIPYLLEKKVAISAVTRACYLTSSLFASLQKSETITKSDTSPVTIADFSAQAAVNSILARVFPHDSIIGEEDSKDLQGDEGKVLRERVTELANEALQRPIIPGLEETPEWGIGESVKRSSDELLDAIDRGTAQGGSQGRTWCLDPIDGTKGFLRGNQYAVCLALVVDGTVQLGVIGCPNLSYTDVSSADITPGQGSIYVAVRGQGAEKVRYPFPPAAASAPPVKLSIPANPNPPFRLLESFEKAHSNISFGTLVSRSLGVTEDNQSLRMDSQAKYCAVAAQNTGGYVYLRNPVPGKNYIEKIWDHAAGSVIVEEAGGAISDSYGNPLNFGLGRTLGENKGIVASAKGEAHAKVIRAIAEAREVEEKMKVGDGDLRL</sequence>
<evidence type="ECO:0000256" key="3">
    <source>
        <dbReference type="ARBA" id="ARBA00012633"/>
    </source>
</evidence>
<dbReference type="AlphaFoldDB" id="A0A0C3Q3W5"/>
<dbReference type="Gene3D" id="3.30.540.10">
    <property type="entry name" value="Fructose-1,6-Bisphosphatase, subunit A, domain 1"/>
    <property type="match status" value="1"/>
</dbReference>
<dbReference type="HOGENOM" id="CLU_033446_2_1_1"/>
<feature type="binding site" evidence="10">
    <location>
        <position position="149"/>
    </location>
    <ligand>
        <name>Mg(2+)</name>
        <dbReference type="ChEBI" id="CHEBI:18420"/>
        <label>1</label>
        <note>catalytic</note>
    </ligand>
</feature>
<dbReference type="InterPro" id="IPR051090">
    <property type="entry name" value="Inositol_monoP_superfamily"/>
</dbReference>
<dbReference type="PROSITE" id="PS00630">
    <property type="entry name" value="IMP_2"/>
    <property type="match status" value="1"/>
</dbReference>
<accession>A0A0C3Q3W5</accession>
<organism evidence="11 12">
    <name type="scientific">Tulasnella calospora MUT 4182</name>
    <dbReference type="NCBI Taxonomy" id="1051891"/>
    <lineage>
        <taxon>Eukaryota</taxon>
        <taxon>Fungi</taxon>
        <taxon>Dikarya</taxon>
        <taxon>Basidiomycota</taxon>
        <taxon>Agaricomycotina</taxon>
        <taxon>Agaricomycetes</taxon>
        <taxon>Cantharellales</taxon>
        <taxon>Tulasnellaceae</taxon>
        <taxon>Tulasnella</taxon>
    </lineage>
</organism>
<evidence type="ECO:0000256" key="8">
    <source>
        <dbReference type="ARBA" id="ARBA00044479"/>
    </source>
</evidence>
<evidence type="ECO:0000256" key="4">
    <source>
        <dbReference type="ARBA" id="ARBA00022723"/>
    </source>
</evidence>
<feature type="binding site" evidence="10">
    <location>
        <position position="146"/>
    </location>
    <ligand>
        <name>Mg(2+)</name>
        <dbReference type="ChEBI" id="CHEBI:18420"/>
        <label>1</label>
        <note>catalytic</note>
    </ligand>
</feature>
<dbReference type="InterPro" id="IPR000760">
    <property type="entry name" value="Inositol_monophosphatase-like"/>
</dbReference>
<dbReference type="PANTHER" id="PTHR43200:SF6">
    <property type="entry name" value="3'(2'),5'-BISPHOSPHATE NUCLEOTIDASE"/>
    <property type="match status" value="1"/>
</dbReference>
<comment type="cofactor">
    <cofactor evidence="1 10">
        <name>Mg(2+)</name>
        <dbReference type="ChEBI" id="CHEBI:18420"/>
    </cofactor>
</comment>
<comment type="catalytic activity">
    <reaction evidence="8">
        <text>adenosine 3',5'-bisphosphate + H2O = AMP + phosphate</text>
        <dbReference type="Rhea" id="RHEA:10040"/>
        <dbReference type="ChEBI" id="CHEBI:15377"/>
        <dbReference type="ChEBI" id="CHEBI:43474"/>
        <dbReference type="ChEBI" id="CHEBI:58343"/>
        <dbReference type="ChEBI" id="CHEBI:456215"/>
        <dbReference type="EC" id="3.1.3.7"/>
    </reaction>
    <physiologicalReaction direction="left-to-right" evidence="8">
        <dbReference type="Rhea" id="RHEA:10041"/>
    </physiologicalReaction>
</comment>
<keyword evidence="4 10" id="KW-0479">Metal-binding</keyword>
<dbReference type="PROSITE" id="PS00629">
    <property type="entry name" value="IMP_1"/>
    <property type="match status" value="1"/>
</dbReference>
<dbReference type="EC" id="3.1.3.7" evidence="3"/>
<dbReference type="GO" id="GO:0008441">
    <property type="term" value="F:3'(2'),5'-bisphosphate nucleotidase activity"/>
    <property type="evidence" value="ECO:0007669"/>
    <property type="project" value="UniProtKB-EC"/>
</dbReference>
<keyword evidence="6 10" id="KW-0460">Magnesium</keyword>
<dbReference type="GO" id="GO:0046854">
    <property type="term" value="P:phosphatidylinositol phosphate biosynthetic process"/>
    <property type="evidence" value="ECO:0007669"/>
    <property type="project" value="InterPro"/>
</dbReference>
<keyword evidence="5" id="KW-0378">Hydrolase</keyword>
<name>A0A0C3Q3W5_9AGAM</name>
<evidence type="ECO:0000256" key="6">
    <source>
        <dbReference type="ARBA" id="ARBA00022842"/>
    </source>
</evidence>
<evidence type="ECO:0000256" key="10">
    <source>
        <dbReference type="PIRSR" id="PIRSR600760-2"/>
    </source>
</evidence>
<proteinExistence type="inferred from homology"/>
<dbReference type="Gene3D" id="3.40.190.80">
    <property type="match status" value="1"/>
</dbReference>
<evidence type="ECO:0000256" key="1">
    <source>
        <dbReference type="ARBA" id="ARBA00001946"/>
    </source>
</evidence>
<comment type="catalytic activity">
    <reaction evidence="7">
        <text>adenosine 2',5'-bisphosphate + H2O = AMP + phosphate</text>
        <dbReference type="Rhea" id="RHEA:77643"/>
        <dbReference type="ChEBI" id="CHEBI:15377"/>
        <dbReference type="ChEBI" id="CHEBI:43474"/>
        <dbReference type="ChEBI" id="CHEBI:194156"/>
        <dbReference type="ChEBI" id="CHEBI:456215"/>
        <dbReference type="EC" id="3.1.3.7"/>
    </reaction>
    <physiologicalReaction direction="left-to-right" evidence="7">
        <dbReference type="Rhea" id="RHEA:77644"/>
    </physiologicalReaction>
</comment>
<dbReference type="Proteomes" id="UP000054248">
    <property type="component" value="Unassembled WGS sequence"/>
</dbReference>
<dbReference type="GO" id="GO:0000103">
    <property type="term" value="P:sulfate assimilation"/>
    <property type="evidence" value="ECO:0007669"/>
    <property type="project" value="TreeGrafter"/>
</dbReference>
<dbReference type="InterPro" id="IPR020583">
    <property type="entry name" value="Inositol_monoP_metal-BS"/>
</dbReference>
<dbReference type="Pfam" id="PF00459">
    <property type="entry name" value="Inositol_P"/>
    <property type="match status" value="1"/>
</dbReference>
<comment type="similarity">
    <text evidence="2">Belongs to the inositol monophosphatase superfamily.</text>
</comment>
<feature type="binding site" evidence="10">
    <location>
        <position position="148"/>
    </location>
    <ligand>
        <name>Mg(2+)</name>
        <dbReference type="ChEBI" id="CHEBI:18420"/>
        <label>1</label>
        <note>catalytic</note>
    </ligand>
</feature>
<dbReference type="EMBL" id="KN823083">
    <property type="protein sequence ID" value="KIO23505.1"/>
    <property type="molecule type" value="Genomic_DNA"/>
</dbReference>
<evidence type="ECO:0000313" key="11">
    <source>
        <dbReference type="EMBL" id="KIO23505.1"/>
    </source>
</evidence>
<dbReference type="InterPro" id="IPR020550">
    <property type="entry name" value="Inositol_monophosphatase_CS"/>
</dbReference>
<dbReference type="SUPFAM" id="SSF56655">
    <property type="entry name" value="Carbohydrate phosphatase"/>
    <property type="match status" value="1"/>
</dbReference>
<reference evidence="11 12" key="1">
    <citation type="submission" date="2014-04" db="EMBL/GenBank/DDBJ databases">
        <authorList>
            <consortium name="DOE Joint Genome Institute"/>
            <person name="Kuo A."/>
            <person name="Girlanda M."/>
            <person name="Perotto S."/>
            <person name="Kohler A."/>
            <person name="Nagy L.G."/>
            <person name="Floudas D."/>
            <person name="Copeland A."/>
            <person name="Barry K.W."/>
            <person name="Cichocki N."/>
            <person name="Veneault-Fourrey C."/>
            <person name="LaButti K."/>
            <person name="Lindquist E.A."/>
            <person name="Lipzen A."/>
            <person name="Lundell T."/>
            <person name="Morin E."/>
            <person name="Murat C."/>
            <person name="Sun H."/>
            <person name="Tunlid A."/>
            <person name="Henrissat B."/>
            <person name="Grigoriev I.V."/>
            <person name="Hibbett D.S."/>
            <person name="Martin F."/>
            <person name="Nordberg H.P."/>
            <person name="Cantor M.N."/>
            <person name="Hua S.X."/>
        </authorList>
    </citation>
    <scope>NUCLEOTIDE SEQUENCE [LARGE SCALE GENOMIC DNA]</scope>
    <source>
        <strain evidence="11 12">MUT 4182</strain>
    </source>
</reference>
<dbReference type="NCBIfam" id="TIGR01330">
    <property type="entry name" value="bisphos_HAL2"/>
    <property type="match status" value="1"/>
</dbReference>
<comment type="catalytic activity">
    <reaction evidence="9">
        <text>3'-phosphoadenylyl sulfate + H2O = adenosine 5'-phosphosulfate + phosphate</text>
        <dbReference type="Rhea" id="RHEA:77639"/>
        <dbReference type="ChEBI" id="CHEBI:15377"/>
        <dbReference type="ChEBI" id="CHEBI:43474"/>
        <dbReference type="ChEBI" id="CHEBI:58243"/>
        <dbReference type="ChEBI" id="CHEBI:58339"/>
        <dbReference type="EC" id="3.1.3.7"/>
    </reaction>
    <physiologicalReaction direction="left-to-right" evidence="9">
        <dbReference type="Rhea" id="RHEA:77640"/>
    </physiologicalReaction>
</comment>
<evidence type="ECO:0000256" key="2">
    <source>
        <dbReference type="ARBA" id="ARBA00009759"/>
    </source>
</evidence>
<feature type="binding site" evidence="10">
    <location>
        <position position="306"/>
    </location>
    <ligand>
        <name>Mg(2+)</name>
        <dbReference type="ChEBI" id="CHEBI:18420"/>
        <label>1</label>
        <note>catalytic</note>
    </ligand>
</feature>
<dbReference type="CDD" id="cd01517">
    <property type="entry name" value="PAP_phosphatase"/>
    <property type="match status" value="1"/>
</dbReference>